<reference evidence="1 2" key="2">
    <citation type="submission" date="2009-02" db="EMBL/GenBank/DDBJ databases">
        <title>Draft genome sequence of Eubacterium hallii (DSM 3353).</title>
        <authorList>
            <person name="Sudarsanam P."/>
            <person name="Ley R."/>
            <person name="Guruge J."/>
            <person name="Turnbaugh P.J."/>
            <person name="Mahowald M."/>
            <person name="Liep D."/>
            <person name="Gordon J."/>
        </authorList>
    </citation>
    <scope>NUCLEOTIDE SEQUENCE [LARGE SCALE GENOMIC DNA]</scope>
    <source>
        <strain evidence="1 2">DSM 3353</strain>
    </source>
</reference>
<comment type="caution">
    <text evidence="1">The sequence shown here is derived from an EMBL/GenBank/DDBJ whole genome shotgun (WGS) entry which is preliminary data.</text>
</comment>
<protein>
    <submittedName>
        <fullName evidence="1">Uncharacterized protein</fullName>
    </submittedName>
</protein>
<organism evidence="1 2">
    <name type="scientific">Anaerobutyricum hallii DSM 3353</name>
    <dbReference type="NCBI Taxonomy" id="411469"/>
    <lineage>
        <taxon>Bacteria</taxon>
        <taxon>Bacillati</taxon>
        <taxon>Bacillota</taxon>
        <taxon>Clostridia</taxon>
        <taxon>Lachnospirales</taxon>
        <taxon>Lachnospiraceae</taxon>
        <taxon>Anaerobutyricum</taxon>
    </lineage>
</organism>
<evidence type="ECO:0000313" key="2">
    <source>
        <dbReference type="Proteomes" id="UP000003174"/>
    </source>
</evidence>
<evidence type="ECO:0000313" key="1">
    <source>
        <dbReference type="EMBL" id="EEG36151.1"/>
    </source>
</evidence>
<reference evidence="1 2" key="1">
    <citation type="submission" date="2009-01" db="EMBL/GenBank/DDBJ databases">
        <authorList>
            <person name="Fulton L."/>
            <person name="Clifton S."/>
            <person name="Fulton B."/>
            <person name="Xu J."/>
            <person name="Minx P."/>
            <person name="Pepin K.H."/>
            <person name="Johnson M."/>
            <person name="Bhonagiri V."/>
            <person name="Nash W.E."/>
            <person name="Mardis E.R."/>
            <person name="Wilson R.K."/>
        </authorList>
    </citation>
    <scope>NUCLEOTIDE SEQUENCE [LARGE SCALE GENOMIC DNA]</scope>
    <source>
        <strain evidence="1 2">DSM 3353</strain>
    </source>
</reference>
<dbReference type="EMBL" id="ACEP01000089">
    <property type="protein sequence ID" value="EEG36151.1"/>
    <property type="molecule type" value="Genomic_DNA"/>
</dbReference>
<name>C0EX56_9FIRM</name>
<dbReference type="Proteomes" id="UP000003174">
    <property type="component" value="Unassembled WGS sequence"/>
</dbReference>
<gene>
    <name evidence="1" type="ORF">EUBHAL_01997</name>
</gene>
<dbReference type="AlphaFoldDB" id="C0EX56"/>
<sequence>MVSHLTYEQLLDAADQEGLAVKEQPLSTHDGLIIGSHIAI</sequence>
<accession>C0EX56</accession>
<proteinExistence type="predicted"/>